<evidence type="ECO:0000313" key="5">
    <source>
        <dbReference type="EMBL" id="KAJ7377214.1"/>
    </source>
</evidence>
<gene>
    <name evidence="5" type="ORF">OS493_030414</name>
</gene>
<dbReference type="PANTHER" id="PTHR12381:SF56">
    <property type="entry name" value="B30.2_SPRY DOMAIN-CONTAINING PROTEIN-RELATED"/>
    <property type="match status" value="1"/>
</dbReference>
<dbReference type="Gene3D" id="3.40.50.300">
    <property type="entry name" value="P-loop containing nucleotide triphosphate hydrolases"/>
    <property type="match status" value="1"/>
</dbReference>
<dbReference type="AlphaFoldDB" id="A0A9W9ZBW2"/>
<dbReference type="EMBL" id="MU826382">
    <property type="protein sequence ID" value="KAJ7377214.1"/>
    <property type="molecule type" value="Genomic_DNA"/>
</dbReference>
<evidence type="ECO:0000256" key="3">
    <source>
        <dbReference type="SAM" id="MobiDB-lite"/>
    </source>
</evidence>
<dbReference type="CDD" id="cd12884">
    <property type="entry name" value="SPRY_hnRNP"/>
    <property type="match status" value="1"/>
</dbReference>
<dbReference type="FunFam" id="3.40.50.300:FF:000355">
    <property type="entry name" value="Heterogeneous nuclear ribonucleoprotein U-like 1, isoform CRA_a"/>
    <property type="match status" value="1"/>
</dbReference>
<feature type="compositionally biased region" description="Low complexity" evidence="3">
    <location>
        <begin position="458"/>
        <end position="472"/>
    </location>
</feature>
<keyword evidence="2" id="KW-0539">Nucleus</keyword>
<dbReference type="GO" id="GO:0005634">
    <property type="term" value="C:nucleus"/>
    <property type="evidence" value="ECO:0007669"/>
    <property type="project" value="UniProtKB-SubCell"/>
</dbReference>
<dbReference type="Pfam" id="PF13671">
    <property type="entry name" value="AAA_33"/>
    <property type="match status" value="1"/>
</dbReference>
<organism evidence="5 6">
    <name type="scientific">Desmophyllum pertusum</name>
    <dbReference type="NCBI Taxonomy" id="174260"/>
    <lineage>
        <taxon>Eukaryota</taxon>
        <taxon>Metazoa</taxon>
        <taxon>Cnidaria</taxon>
        <taxon>Anthozoa</taxon>
        <taxon>Hexacorallia</taxon>
        <taxon>Scleractinia</taxon>
        <taxon>Caryophylliina</taxon>
        <taxon>Caryophylliidae</taxon>
        <taxon>Desmophyllum</taxon>
    </lineage>
</organism>
<comment type="caution">
    <text evidence="5">The sequence shown here is derived from an EMBL/GenBank/DDBJ whole genome shotgun (WGS) entry which is preliminary data.</text>
</comment>
<feature type="compositionally biased region" description="Polar residues" evidence="3">
    <location>
        <begin position="608"/>
        <end position="623"/>
    </location>
</feature>
<dbReference type="Pfam" id="PF00622">
    <property type="entry name" value="SPRY"/>
    <property type="match status" value="1"/>
</dbReference>
<dbReference type="SUPFAM" id="SSF49899">
    <property type="entry name" value="Concanavalin A-like lectins/glucanases"/>
    <property type="match status" value="1"/>
</dbReference>
<feature type="compositionally biased region" description="Polar residues" evidence="3">
    <location>
        <begin position="556"/>
        <end position="568"/>
    </location>
</feature>
<feature type="compositionally biased region" description="Low complexity" evidence="3">
    <location>
        <begin position="1"/>
        <end position="23"/>
    </location>
</feature>
<comment type="subcellular location">
    <subcellularLocation>
        <location evidence="1">Nucleus</location>
    </subcellularLocation>
</comment>
<dbReference type="InterPro" id="IPR013320">
    <property type="entry name" value="ConA-like_dom_sf"/>
</dbReference>
<evidence type="ECO:0000256" key="1">
    <source>
        <dbReference type="ARBA" id="ARBA00004123"/>
    </source>
</evidence>
<dbReference type="GO" id="GO:0000380">
    <property type="term" value="P:alternative mRNA splicing, via spliceosome"/>
    <property type="evidence" value="ECO:0007669"/>
    <property type="project" value="TreeGrafter"/>
</dbReference>
<dbReference type="SUPFAM" id="SSF52540">
    <property type="entry name" value="P-loop containing nucleoside triphosphate hydrolases"/>
    <property type="match status" value="1"/>
</dbReference>
<feature type="compositionally biased region" description="Low complexity" evidence="3">
    <location>
        <begin position="637"/>
        <end position="653"/>
    </location>
</feature>
<protein>
    <recommendedName>
        <fullName evidence="4">B30.2/SPRY domain-containing protein</fullName>
    </recommendedName>
</protein>
<dbReference type="InterPro" id="IPR003877">
    <property type="entry name" value="SPRY_dom"/>
</dbReference>
<dbReference type="OrthoDB" id="445357at2759"/>
<accession>A0A9W9ZBW2</accession>
<evidence type="ECO:0000313" key="6">
    <source>
        <dbReference type="Proteomes" id="UP001163046"/>
    </source>
</evidence>
<evidence type="ECO:0000256" key="2">
    <source>
        <dbReference type="ARBA" id="ARBA00023242"/>
    </source>
</evidence>
<dbReference type="SMART" id="SM00449">
    <property type="entry name" value="SPRY"/>
    <property type="match status" value="1"/>
</dbReference>
<dbReference type="InterPro" id="IPR035778">
    <property type="entry name" value="SPRY_hnRNP_U"/>
</dbReference>
<evidence type="ECO:0000259" key="4">
    <source>
        <dbReference type="PROSITE" id="PS50188"/>
    </source>
</evidence>
<dbReference type="Gene3D" id="2.60.120.920">
    <property type="match status" value="1"/>
</dbReference>
<keyword evidence="6" id="KW-1185">Reference proteome</keyword>
<dbReference type="InterPro" id="IPR043136">
    <property type="entry name" value="B30.2/SPRY_sf"/>
</dbReference>
<feature type="region of interest" description="Disordered" evidence="3">
    <location>
        <begin position="1"/>
        <end position="30"/>
    </location>
</feature>
<reference evidence="5" key="1">
    <citation type="submission" date="2023-01" db="EMBL/GenBank/DDBJ databases">
        <title>Genome assembly of the deep-sea coral Lophelia pertusa.</title>
        <authorList>
            <person name="Herrera S."/>
            <person name="Cordes E."/>
        </authorList>
    </citation>
    <scope>NUCLEOTIDE SEQUENCE</scope>
    <source>
        <strain evidence="5">USNM1676648</strain>
        <tissue evidence="5">Polyp</tissue>
    </source>
</reference>
<dbReference type="PANTHER" id="PTHR12381">
    <property type="entry name" value="HETEROGENEOUS NUCLEAR RIBONUCLEOPROTEIN U FAMILY MEMBER"/>
    <property type="match status" value="1"/>
</dbReference>
<dbReference type="InterPro" id="IPR001870">
    <property type="entry name" value="B30.2/SPRY"/>
</dbReference>
<dbReference type="GO" id="GO:0003723">
    <property type="term" value="F:RNA binding"/>
    <property type="evidence" value="ECO:0007669"/>
    <property type="project" value="TreeGrafter"/>
</dbReference>
<name>A0A9W9ZBW2_9CNID</name>
<sequence>MYQQQYNQNYGQQGSYSQHHGQYAGYSSHSTGSDSYGASPVIVLDEYNSDLNFVIEPDGVTGSSLHKDGFEYMWAGARATHGVRTGKVCFEVRVLEKLPVTMPDTESKPHVVRVGWSVDRANLQVGEDNLSYGYGATGKVSVNNKFFDYGEPYSTDDTIGCCVDLDANPRVILFTKNGKYLGVAFRLGAESDGQTFFPHVTVKNMRLAINFGQREPYFPPLQGFSLISRLPSQYIERGSLGPASRNDCEIIMMVGLPGAGKTVWAMKYAKEHPEKKYCVLGTNTVMDKMKVMGLMRKRNYHGRWDALIKQATDVLNKIFKIAERKNRNYILDQTNVYFSARRRKMSNFRGFHRIAAVIVNTEEVLKERTTRREKEEGKVVPESAILEMKANFALPEVGEVFDDVWFIEEGKASAEGLVSEFQREGKEYKENEKKRRPVEVSGRSANRSLDDKRPRTNQPGSSMPSQSGPRGQHPGHSDRGGFHGNHPGSRGASNNRPFHGPPPDSHGAPVRSYNDYGSSQGYTRQGGAYGAYDTTPQKRSNEYGGPTQGYGRQGEPSGTYNTGPQMRSNEYGPPQGYGRQGEPSGAYDTGPQRRYNDYGPSYRPQESYGRNQGHSYDYSQFQPPSGEDSRSSQPAPTAYGQQYGQYDGQNTTQSYPREHDYYPGGVGPGQAPQSGRTDPHRYGGSY</sequence>
<feature type="domain" description="B30.2/SPRY" evidence="4">
    <location>
        <begin position="21"/>
        <end position="216"/>
    </location>
</feature>
<feature type="compositionally biased region" description="Basic and acidic residues" evidence="3">
    <location>
        <begin position="677"/>
        <end position="686"/>
    </location>
</feature>
<dbReference type="PROSITE" id="PS50188">
    <property type="entry name" value="B302_SPRY"/>
    <property type="match status" value="1"/>
</dbReference>
<dbReference type="Proteomes" id="UP001163046">
    <property type="component" value="Unassembled WGS sequence"/>
</dbReference>
<feature type="region of interest" description="Disordered" evidence="3">
    <location>
        <begin position="426"/>
        <end position="686"/>
    </location>
</feature>
<proteinExistence type="predicted"/>
<dbReference type="InterPro" id="IPR027417">
    <property type="entry name" value="P-loop_NTPase"/>
</dbReference>